<reference evidence="2" key="1">
    <citation type="submission" date="2024-06" db="EMBL/GenBank/DDBJ databases">
        <title>Kribbella sp. strain HUAS MG21 genome sequences.</title>
        <authorList>
            <person name="Mo P."/>
        </authorList>
    </citation>
    <scope>NUCLEOTIDE SEQUENCE</scope>
    <source>
        <strain evidence="2">HUAS MG21</strain>
    </source>
</reference>
<dbReference type="InterPro" id="IPR006311">
    <property type="entry name" value="TAT_signal"/>
</dbReference>
<feature type="chain" id="PRO_5043907891" description="Endonuclease/exonuclease/phosphatase family protein" evidence="1">
    <location>
        <begin position="34"/>
        <end position="283"/>
    </location>
</feature>
<feature type="signal peptide" evidence="1">
    <location>
        <begin position="1"/>
        <end position="33"/>
    </location>
</feature>
<gene>
    <name evidence="2" type="ORF">ABN611_10415</name>
</gene>
<dbReference type="EMBL" id="CP158165">
    <property type="protein sequence ID" value="XBV26817.1"/>
    <property type="molecule type" value="Genomic_DNA"/>
</dbReference>
<protein>
    <recommendedName>
        <fullName evidence="3">Endonuclease/exonuclease/phosphatase family protein</fullName>
    </recommendedName>
</protein>
<evidence type="ECO:0000313" key="2">
    <source>
        <dbReference type="EMBL" id="XBV26817.1"/>
    </source>
</evidence>
<accession>A0AAU7TJZ4</accession>
<proteinExistence type="predicted"/>
<dbReference type="RefSeq" id="WP_350279612.1">
    <property type="nucleotide sequence ID" value="NZ_CP158165.1"/>
</dbReference>
<dbReference type="SUPFAM" id="SSF56219">
    <property type="entry name" value="DNase I-like"/>
    <property type="match status" value="1"/>
</dbReference>
<dbReference type="InterPro" id="IPR036691">
    <property type="entry name" value="Endo/exonu/phosph_ase_sf"/>
</dbReference>
<evidence type="ECO:0008006" key="3">
    <source>
        <dbReference type="Google" id="ProtNLM"/>
    </source>
</evidence>
<dbReference type="PROSITE" id="PS51318">
    <property type="entry name" value="TAT"/>
    <property type="match status" value="1"/>
</dbReference>
<organism evidence="2">
    <name type="scientific">Kribbella sp. HUAS MG21</name>
    <dbReference type="NCBI Taxonomy" id="3160966"/>
    <lineage>
        <taxon>Bacteria</taxon>
        <taxon>Bacillati</taxon>
        <taxon>Actinomycetota</taxon>
        <taxon>Actinomycetes</taxon>
        <taxon>Propionibacteriales</taxon>
        <taxon>Kribbellaceae</taxon>
        <taxon>Kribbella</taxon>
    </lineage>
</organism>
<dbReference type="AlphaFoldDB" id="A0AAU7TJZ4"/>
<evidence type="ECO:0000256" key="1">
    <source>
        <dbReference type="SAM" id="SignalP"/>
    </source>
</evidence>
<keyword evidence="1" id="KW-0732">Signal</keyword>
<sequence>MTSRFSRRQALMLGGGALAGALGAVTAAGSASAVELAEAGSRAGTAGSDWIRLPIVTANIGRKRLGAREAAIRAVRNSHPGHRPLVGWQEINEGDTGEPAMIARHFGPYYRNAFLRDPGSYRVPISVPRHWKIVNSKRTFVHHGIEHATPPRWINEVVLEHVNHPGLKFALINSHYIANAYNGNQNPKLRDEWDRHKKLHRERVLAHHAKGHLVIWTADTNNRAYDRATGRDAERKVFTNGVDRINWLPGNGKVRLDLLGKKDIPLHVDGHDARLAVFRIKLV</sequence>
<name>A0AAU7TJZ4_9ACTN</name>